<dbReference type="Proteomes" id="UP000722485">
    <property type="component" value="Unassembled WGS sequence"/>
</dbReference>
<dbReference type="Pfam" id="PF24883">
    <property type="entry name" value="NPHP3_N"/>
    <property type="match status" value="1"/>
</dbReference>
<dbReference type="OrthoDB" id="1658288at2759"/>
<feature type="domain" description="Nephrocystin 3-like N-terminal" evidence="3">
    <location>
        <begin position="136"/>
        <end position="301"/>
    </location>
</feature>
<reference evidence="4" key="1">
    <citation type="submission" date="2020-03" db="EMBL/GenBank/DDBJ databases">
        <title>Draft Genome Sequence of Cylindrodendrum hubeiense.</title>
        <authorList>
            <person name="Buettner E."/>
            <person name="Kellner H."/>
        </authorList>
    </citation>
    <scope>NUCLEOTIDE SEQUENCE</scope>
    <source>
        <strain evidence="4">IHI 201604</strain>
    </source>
</reference>
<gene>
    <name evidence="4" type="ORF">G7Z17_g2979</name>
</gene>
<evidence type="ECO:0000313" key="5">
    <source>
        <dbReference type="Proteomes" id="UP000722485"/>
    </source>
</evidence>
<dbReference type="InterPro" id="IPR056884">
    <property type="entry name" value="NPHP3-like_N"/>
</dbReference>
<dbReference type="EMBL" id="JAANBB010000033">
    <property type="protein sequence ID" value="KAF7554371.1"/>
    <property type="molecule type" value="Genomic_DNA"/>
</dbReference>
<dbReference type="Gene3D" id="3.40.50.300">
    <property type="entry name" value="P-loop containing nucleotide triphosphate hydrolases"/>
    <property type="match status" value="1"/>
</dbReference>
<sequence length="701" mass="79303">MSGFEIVSVIAAVPAVVQLATESIKLIRGCASNSSLLKVIRAELRQELNALNGLLKAAIIATNKGGLRLFRRAMLTFNGYENEFKEQMQQIEHFKTLLTLTLTDTHAASQKASRRAQLKAILQPCTASFIPPKLPGTCEWFPSHPYVIRWMESQEADASTRGLCIYGVKGCGKSVLASNLDLDLSHDKMTLAFFSFWAQSESQRRFTNMLSTLAWNLLLHLSDESFDEIASTIVRFSDISAANLLEFNSNIITTLGHQVTLVIDGLDESVEEWNSTTEGGLELILDLLNAHPSLRVLLLGRESDTRGCLKVFTGIEITEDLVQGDMKMLISSELKHIPNLNPNLQNQIETVLMDKSTVMFLWVKLTFKELRRCFSAAEIKSTLDSLPRSLEAEYHRLFLQLASRLGCSSISSQPSIGARRARRLLQLILGAAEPLTLDELRHAYAVSSSSEADWRDYLLSDDGIIHSCGDFIHLSENRVYLSHASIGDFLTRDLPMWETTPDIEIFHINRKENHRFLATICMQYLEIVEWDHFAISVPSKPIDSLATRFPFLIYAAEQLIGHFFDSEPASHGLVEPMKEFVESSQFCNWMECWIERVLAAEVMEDWSRGLGTVECLLDLTQLARWYNSNSDEISQDPFSNRLEREAARREAAHGLNDVKTQSWKWKHARESAFEDSKATHNYEPPSFQERKTLSSGEENWN</sequence>
<dbReference type="SUPFAM" id="SSF52540">
    <property type="entry name" value="P-loop containing nucleoside triphosphate hydrolases"/>
    <property type="match status" value="1"/>
</dbReference>
<dbReference type="InterPro" id="IPR027417">
    <property type="entry name" value="P-loop_NTPase"/>
</dbReference>
<evidence type="ECO:0000256" key="1">
    <source>
        <dbReference type="ARBA" id="ARBA00022737"/>
    </source>
</evidence>
<feature type="region of interest" description="Disordered" evidence="2">
    <location>
        <begin position="673"/>
        <end position="701"/>
    </location>
</feature>
<comment type="caution">
    <text evidence="4">The sequence shown here is derived from an EMBL/GenBank/DDBJ whole genome shotgun (WGS) entry which is preliminary data.</text>
</comment>
<organism evidence="4 5">
    <name type="scientific">Cylindrodendrum hubeiense</name>
    <dbReference type="NCBI Taxonomy" id="595255"/>
    <lineage>
        <taxon>Eukaryota</taxon>
        <taxon>Fungi</taxon>
        <taxon>Dikarya</taxon>
        <taxon>Ascomycota</taxon>
        <taxon>Pezizomycotina</taxon>
        <taxon>Sordariomycetes</taxon>
        <taxon>Hypocreomycetidae</taxon>
        <taxon>Hypocreales</taxon>
        <taxon>Nectriaceae</taxon>
        <taxon>Cylindrodendrum</taxon>
    </lineage>
</organism>
<keyword evidence="1" id="KW-0677">Repeat</keyword>
<dbReference type="PANTHER" id="PTHR10039:SF17">
    <property type="entry name" value="FUNGAL STAND N-TERMINAL GOODBYE DOMAIN-CONTAINING PROTEIN-RELATED"/>
    <property type="match status" value="1"/>
</dbReference>
<dbReference type="AlphaFoldDB" id="A0A9P5HFK3"/>
<accession>A0A9P5HFK3</accession>
<evidence type="ECO:0000259" key="3">
    <source>
        <dbReference type="Pfam" id="PF24883"/>
    </source>
</evidence>
<name>A0A9P5HFK3_9HYPO</name>
<evidence type="ECO:0000313" key="4">
    <source>
        <dbReference type="EMBL" id="KAF7554371.1"/>
    </source>
</evidence>
<evidence type="ECO:0000256" key="2">
    <source>
        <dbReference type="SAM" id="MobiDB-lite"/>
    </source>
</evidence>
<dbReference type="PANTHER" id="PTHR10039">
    <property type="entry name" value="AMELOGENIN"/>
    <property type="match status" value="1"/>
</dbReference>
<proteinExistence type="predicted"/>
<keyword evidence="5" id="KW-1185">Reference proteome</keyword>
<protein>
    <recommendedName>
        <fullName evidence="3">Nephrocystin 3-like N-terminal domain-containing protein</fullName>
    </recommendedName>
</protein>